<dbReference type="Proteomes" id="UP000177407">
    <property type="component" value="Unassembled WGS sequence"/>
</dbReference>
<evidence type="ECO:0000256" key="2">
    <source>
        <dbReference type="SAM" id="Phobius"/>
    </source>
</evidence>
<proteinExistence type="inferred from homology"/>
<feature type="domain" description="Cell envelope-related transcriptional attenuator" evidence="3">
    <location>
        <begin position="107"/>
        <end position="266"/>
    </location>
</feature>
<dbReference type="Gene3D" id="3.30.70.2390">
    <property type="match status" value="1"/>
</dbReference>
<comment type="similarity">
    <text evidence="1">Belongs to the LytR/CpsA/Psr (LCP) family.</text>
</comment>
<evidence type="ECO:0000313" key="6">
    <source>
        <dbReference type="Proteomes" id="UP000177407"/>
    </source>
</evidence>
<dbReference type="EMBL" id="MFGA01000023">
    <property type="protein sequence ID" value="OGF20552.1"/>
    <property type="molecule type" value="Genomic_DNA"/>
</dbReference>
<dbReference type="Pfam" id="PF03816">
    <property type="entry name" value="LytR_cpsA_psr"/>
    <property type="match status" value="1"/>
</dbReference>
<evidence type="ECO:0008006" key="7">
    <source>
        <dbReference type="Google" id="ProtNLM"/>
    </source>
</evidence>
<feature type="domain" description="LytR/CpsA/Psr regulator C-terminal" evidence="4">
    <location>
        <begin position="369"/>
        <end position="420"/>
    </location>
</feature>
<protein>
    <recommendedName>
        <fullName evidence="7">Cell envelope-related transcriptional attenuator domain-containing protein</fullName>
    </recommendedName>
</protein>
<evidence type="ECO:0000256" key="1">
    <source>
        <dbReference type="ARBA" id="ARBA00006068"/>
    </source>
</evidence>
<evidence type="ECO:0000313" key="5">
    <source>
        <dbReference type="EMBL" id="OGF20552.1"/>
    </source>
</evidence>
<evidence type="ECO:0000259" key="3">
    <source>
        <dbReference type="Pfam" id="PF03816"/>
    </source>
</evidence>
<dbReference type="PANTHER" id="PTHR33392:SF6">
    <property type="entry name" value="POLYISOPRENYL-TEICHOIC ACID--PEPTIDOGLYCAN TEICHOIC ACID TRANSFERASE TAGU"/>
    <property type="match status" value="1"/>
</dbReference>
<reference evidence="5 6" key="1">
    <citation type="journal article" date="2016" name="Nat. Commun.">
        <title>Thousands of microbial genomes shed light on interconnected biogeochemical processes in an aquifer system.</title>
        <authorList>
            <person name="Anantharaman K."/>
            <person name="Brown C.T."/>
            <person name="Hug L.A."/>
            <person name="Sharon I."/>
            <person name="Castelle C.J."/>
            <person name="Probst A.J."/>
            <person name="Thomas B.C."/>
            <person name="Singh A."/>
            <person name="Wilkins M.J."/>
            <person name="Karaoz U."/>
            <person name="Brodie E.L."/>
            <person name="Williams K.H."/>
            <person name="Hubbard S.S."/>
            <person name="Banfield J.F."/>
        </authorList>
    </citation>
    <scope>NUCLEOTIDE SEQUENCE [LARGE SCALE GENOMIC DNA]</scope>
</reference>
<dbReference type="Pfam" id="PF13399">
    <property type="entry name" value="LytR_C"/>
    <property type="match status" value="1"/>
</dbReference>
<dbReference type="InterPro" id="IPR050922">
    <property type="entry name" value="LytR/CpsA/Psr_CW_biosynth"/>
</dbReference>
<organism evidence="5 6">
    <name type="scientific">Candidatus Falkowbacteria bacterium RIFOXYA2_FULL_38_12</name>
    <dbReference type="NCBI Taxonomy" id="1797993"/>
    <lineage>
        <taxon>Bacteria</taxon>
        <taxon>Candidatus Falkowiibacteriota</taxon>
    </lineage>
</organism>
<dbReference type="NCBIfam" id="TIGR00350">
    <property type="entry name" value="lytR_cpsA_psr"/>
    <property type="match status" value="1"/>
</dbReference>
<dbReference type="Gene3D" id="3.40.630.190">
    <property type="entry name" value="LCP protein"/>
    <property type="match status" value="1"/>
</dbReference>
<dbReference type="InterPro" id="IPR004474">
    <property type="entry name" value="LytR_CpsA_psr"/>
</dbReference>
<gene>
    <name evidence="5" type="ORF">A2257_04320</name>
</gene>
<keyword evidence="2" id="KW-0812">Transmembrane</keyword>
<dbReference type="AlphaFoldDB" id="A0A1F5S1W5"/>
<keyword evidence="2" id="KW-0472">Membrane</keyword>
<evidence type="ECO:0000259" key="4">
    <source>
        <dbReference type="Pfam" id="PF13399"/>
    </source>
</evidence>
<sequence length="478" mass="54011">MKIDFLDKINEKEIKKRPLYIRSAVVLAIITPLFFFQLTSIGNLFRPFFRMNQNLENTEFQNIAEWVGQIGQIIRSGDKSLEGERDDRINILLLGMGGAGHDGAYLTDTMILASIKTKEKKISMISIPRDLTVPIDGYGWRRVNNINAFAEAKEKGSGSQTTAKTLSQIFKIPIHYYIRADFKGFQKLVDRLGGVSVYVDRAFVDNQYPTLDEKYQVLTFNEGWQVMDGDKALKFVRSRHGSNGEASDFARSKRQQKILIALKDKIFSFSTIFNPLKLQGIYSDISSSIDTNLKMWEIMRLRKIIESIDTSTIINKVISDEKGNFLVAANIDGAYVLQPKTGNFDEINSMIKNIFESTEPKEEHKPIPLRVEVQNGTKKNGLASKTSKDIEGLGYEVTKICNAIEQDYEKTIIYDLTAGKRRKELDILREKLNADVSFSPPSWLVNPATPSQVDIDTPSPISNESPIDFLIILGANIE</sequence>
<accession>A0A1F5S1W5</accession>
<keyword evidence="2" id="KW-1133">Transmembrane helix</keyword>
<comment type="caution">
    <text evidence="5">The sequence shown here is derived from an EMBL/GenBank/DDBJ whole genome shotgun (WGS) entry which is preliminary data.</text>
</comment>
<name>A0A1F5S1W5_9BACT</name>
<feature type="transmembrane region" description="Helical" evidence="2">
    <location>
        <begin position="20"/>
        <end position="45"/>
    </location>
</feature>
<dbReference type="PANTHER" id="PTHR33392">
    <property type="entry name" value="POLYISOPRENYL-TEICHOIC ACID--PEPTIDOGLYCAN TEICHOIC ACID TRANSFERASE TAGU"/>
    <property type="match status" value="1"/>
</dbReference>
<dbReference type="InterPro" id="IPR027381">
    <property type="entry name" value="LytR/CpsA/Psr_C"/>
</dbReference>